<evidence type="ECO:0000313" key="9">
    <source>
        <dbReference type="Proteomes" id="UP000051008"/>
    </source>
</evidence>
<dbReference type="EMBL" id="AYYP01000011">
    <property type="protein sequence ID" value="KRM65715.1"/>
    <property type="molecule type" value="Genomic_DNA"/>
</dbReference>
<evidence type="ECO:0000256" key="3">
    <source>
        <dbReference type="ARBA" id="ARBA00022801"/>
    </source>
</evidence>
<protein>
    <recommendedName>
        <fullName evidence="7">Dynamin N-terminal domain-containing protein</fullName>
    </recommendedName>
</protein>
<dbReference type="PANTHER" id="PTHR10465:SF0">
    <property type="entry name" value="SARCALUMENIN"/>
    <property type="match status" value="1"/>
</dbReference>
<dbReference type="PATRIC" id="fig|1423718.3.peg.1047"/>
<comment type="subcellular location">
    <subcellularLocation>
        <location evidence="1">Membrane</location>
    </subcellularLocation>
</comment>
<dbReference type="GO" id="GO:0016020">
    <property type="term" value="C:membrane"/>
    <property type="evidence" value="ECO:0007669"/>
    <property type="project" value="UniProtKB-SubCell"/>
</dbReference>
<organism evidence="8 9">
    <name type="scientific">Ligilactobacillus agilis DSM 20509</name>
    <dbReference type="NCBI Taxonomy" id="1423718"/>
    <lineage>
        <taxon>Bacteria</taxon>
        <taxon>Bacillati</taxon>
        <taxon>Bacillota</taxon>
        <taxon>Bacilli</taxon>
        <taxon>Lactobacillales</taxon>
        <taxon>Lactobacillaceae</taxon>
        <taxon>Ligilactobacillus</taxon>
    </lineage>
</organism>
<evidence type="ECO:0000313" key="8">
    <source>
        <dbReference type="EMBL" id="KRM65715.1"/>
    </source>
</evidence>
<keyword evidence="9" id="KW-1185">Reference proteome</keyword>
<dbReference type="InterPro" id="IPR045063">
    <property type="entry name" value="Dynamin_N"/>
</dbReference>
<sequence length="422" mass="47780">MGIRDRIRNKVNNKEIVASKNSYLEDPNKALALITQILAKRYAENERATALNELEELIKVDLPTILENLQLPDVIERLQRLEKLGFRLGKNERTELFQGRKVVGLGGLFSAGKSSFINGLINGGSKLMLPENQSPTTSILTYVMAGAKGKQNVVVSNQKLEIDADALQALSHEFEEQYHLSLSRFIDCITIETTNFPAEISDEIVLLDTPGFNKSTNKHDKTEVSDREIAFKQLVKADYLIWLVNAEAGAIKEEEVKFLAEFDTVKQLLVVFTRADKRDKKNIQEIIRTAEQTLADHDINFYAVTAYDSRAGKEFDDNGYINNFFKSIATEPNSDQEQDSKELSADLLELQAEFANEMKQLRANLKELTKQIETEKNILATKSLASLSLDIVLQVDRLGRNEAQFINLQEKIKWRVKKLEQG</sequence>
<evidence type="ECO:0000256" key="6">
    <source>
        <dbReference type="SAM" id="Coils"/>
    </source>
</evidence>
<dbReference type="PANTHER" id="PTHR10465">
    <property type="entry name" value="TRANSMEMBRANE GTPASE FZO1"/>
    <property type="match status" value="1"/>
</dbReference>
<dbReference type="RefSeq" id="WP_056975990.1">
    <property type="nucleotide sequence ID" value="NZ_AYYP01000011.1"/>
</dbReference>
<keyword evidence="4" id="KW-0342">GTP-binding</keyword>
<dbReference type="Pfam" id="PF00350">
    <property type="entry name" value="Dynamin_N"/>
    <property type="match status" value="1"/>
</dbReference>
<dbReference type="Proteomes" id="UP000051008">
    <property type="component" value="Unassembled WGS sequence"/>
</dbReference>
<dbReference type="GO" id="GO:0005525">
    <property type="term" value="F:GTP binding"/>
    <property type="evidence" value="ECO:0007669"/>
    <property type="project" value="UniProtKB-KW"/>
</dbReference>
<name>A0A0R2AQ75_9LACO</name>
<proteinExistence type="predicted"/>
<dbReference type="OrthoDB" id="5477114at2"/>
<evidence type="ECO:0000256" key="2">
    <source>
        <dbReference type="ARBA" id="ARBA00022741"/>
    </source>
</evidence>
<gene>
    <name evidence="8" type="ORF">FC14_GL000998</name>
</gene>
<evidence type="ECO:0000259" key="7">
    <source>
        <dbReference type="Pfam" id="PF00350"/>
    </source>
</evidence>
<keyword evidence="5" id="KW-0472">Membrane</keyword>
<feature type="coiled-coil region" evidence="6">
    <location>
        <begin position="333"/>
        <end position="378"/>
    </location>
</feature>
<dbReference type="SUPFAM" id="SSF52540">
    <property type="entry name" value="P-loop containing nucleoside triphosphate hydrolases"/>
    <property type="match status" value="1"/>
</dbReference>
<evidence type="ECO:0000256" key="5">
    <source>
        <dbReference type="ARBA" id="ARBA00023136"/>
    </source>
</evidence>
<keyword evidence="2" id="KW-0547">Nucleotide-binding</keyword>
<feature type="domain" description="Dynamin N-terminal" evidence="7">
    <location>
        <begin position="107"/>
        <end position="261"/>
    </location>
</feature>
<keyword evidence="3" id="KW-0378">Hydrolase</keyword>
<dbReference type="AlphaFoldDB" id="A0A0R2AQ75"/>
<accession>A0A0R2AQ75</accession>
<evidence type="ECO:0000256" key="1">
    <source>
        <dbReference type="ARBA" id="ARBA00004370"/>
    </source>
</evidence>
<dbReference type="Gene3D" id="3.40.50.300">
    <property type="entry name" value="P-loop containing nucleotide triphosphate hydrolases"/>
    <property type="match status" value="1"/>
</dbReference>
<dbReference type="InterPro" id="IPR027094">
    <property type="entry name" value="Mitofusin_fam"/>
</dbReference>
<keyword evidence="6" id="KW-0175">Coiled coil</keyword>
<evidence type="ECO:0000256" key="4">
    <source>
        <dbReference type="ARBA" id="ARBA00023134"/>
    </source>
</evidence>
<reference evidence="8 9" key="1">
    <citation type="journal article" date="2015" name="Genome Announc.">
        <title>Expanding the biotechnology potential of lactobacilli through comparative genomics of 213 strains and associated genera.</title>
        <authorList>
            <person name="Sun Z."/>
            <person name="Harris H.M."/>
            <person name="McCann A."/>
            <person name="Guo C."/>
            <person name="Argimon S."/>
            <person name="Zhang W."/>
            <person name="Yang X."/>
            <person name="Jeffery I.B."/>
            <person name="Cooney J.C."/>
            <person name="Kagawa T.F."/>
            <person name="Liu W."/>
            <person name="Song Y."/>
            <person name="Salvetti E."/>
            <person name="Wrobel A."/>
            <person name="Rasinkangas P."/>
            <person name="Parkhill J."/>
            <person name="Rea M.C."/>
            <person name="O'Sullivan O."/>
            <person name="Ritari J."/>
            <person name="Douillard F.P."/>
            <person name="Paul Ross R."/>
            <person name="Yang R."/>
            <person name="Briner A.E."/>
            <person name="Felis G.E."/>
            <person name="de Vos W.M."/>
            <person name="Barrangou R."/>
            <person name="Klaenhammer T.R."/>
            <person name="Caufield P.W."/>
            <person name="Cui Y."/>
            <person name="Zhang H."/>
            <person name="O'Toole P.W."/>
        </authorList>
    </citation>
    <scope>NUCLEOTIDE SEQUENCE [LARGE SCALE GENOMIC DNA]</scope>
    <source>
        <strain evidence="8 9">DSM 20509</strain>
    </source>
</reference>
<dbReference type="GO" id="GO:0003924">
    <property type="term" value="F:GTPase activity"/>
    <property type="evidence" value="ECO:0007669"/>
    <property type="project" value="InterPro"/>
</dbReference>
<comment type="caution">
    <text evidence="8">The sequence shown here is derived from an EMBL/GenBank/DDBJ whole genome shotgun (WGS) entry which is preliminary data.</text>
</comment>
<dbReference type="InterPro" id="IPR027417">
    <property type="entry name" value="P-loop_NTPase"/>
</dbReference>